<evidence type="ECO:0000256" key="10">
    <source>
        <dbReference type="SAM" id="Phobius"/>
    </source>
</evidence>
<gene>
    <name evidence="11" type="ORF">ACHAWO_010805</name>
</gene>
<evidence type="ECO:0000256" key="2">
    <source>
        <dbReference type="ARBA" id="ARBA00008160"/>
    </source>
</evidence>
<dbReference type="EMBL" id="JALLPJ020001227">
    <property type="protein sequence ID" value="KAL3773609.1"/>
    <property type="molecule type" value="Genomic_DNA"/>
</dbReference>
<keyword evidence="4 10" id="KW-0812">Transmembrane</keyword>
<keyword evidence="6 10" id="KW-1133">Transmembrane helix</keyword>
<accession>A0ABD3ND94</accession>
<dbReference type="Proteomes" id="UP001530400">
    <property type="component" value="Unassembled WGS sequence"/>
</dbReference>
<proteinExistence type="inferred from homology"/>
<evidence type="ECO:0008006" key="13">
    <source>
        <dbReference type="Google" id="ProtNLM"/>
    </source>
</evidence>
<comment type="subcellular location">
    <subcellularLocation>
        <location evidence="1">Golgi apparatus membrane</location>
        <topology evidence="1">Multi-pass membrane protein</topology>
    </subcellularLocation>
</comment>
<feature type="compositionally biased region" description="Pro residues" evidence="9">
    <location>
        <begin position="9"/>
        <end position="23"/>
    </location>
</feature>
<comment type="similarity">
    <text evidence="2">Belongs to the SYS1 family.</text>
</comment>
<feature type="region of interest" description="Disordered" evidence="9">
    <location>
        <begin position="67"/>
        <end position="94"/>
    </location>
</feature>
<keyword evidence="8 10" id="KW-0472">Membrane</keyword>
<keyword evidence="5" id="KW-0653">Protein transport</keyword>
<evidence type="ECO:0000256" key="5">
    <source>
        <dbReference type="ARBA" id="ARBA00022927"/>
    </source>
</evidence>
<evidence type="ECO:0000256" key="3">
    <source>
        <dbReference type="ARBA" id="ARBA00022448"/>
    </source>
</evidence>
<feature type="transmembrane region" description="Helical" evidence="10">
    <location>
        <begin position="116"/>
        <end position="138"/>
    </location>
</feature>
<dbReference type="GO" id="GO:0000139">
    <property type="term" value="C:Golgi membrane"/>
    <property type="evidence" value="ECO:0007669"/>
    <property type="project" value="UniProtKB-SubCell"/>
</dbReference>
<evidence type="ECO:0000256" key="4">
    <source>
        <dbReference type="ARBA" id="ARBA00022692"/>
    </source>
</evidence>
<dbReference type="AlphaFoldDB" id="A0ABD3ND94"/>
<keyword evidence="7" id="KW-0333">Golgi apparatus</keyword>
<feature type="region of interest" description="Disordered" evidence="9">
    <location>
        <begin position="1"/>
        <end position="26"/>
    </location>
</feature>
<feature type="transmembrane region" description="Helical" evidence="10">
    <location>
        <begin position="158"/>
        <end position="176"/>
    </location>
</feature>
<protein>
    <recommendedName>
        <fullName evidence="13">Protein SYS1 homolog</fullName>
    </recommendedName>
</protein>
<evidence type="ECO:0000256" key="1">
    <source>
        <dbReference type="ARBA" id="ARBA00004653"/>
    </source>
</evidence>
<feature type="transmembrane region" description="Helical" evidence="10">
    <location>
        <begin position="40"/>
        <end position="59"/>
    </location>
</feature>
<evidence type="ECO:0000256" key="8">
    <source>
        <dbReference type="ARBA" id="ARBA00023136"/>
    </source>
</evidence>
<dbReference type="InterPro" id="IPR019185">
    <property type="entry name" value="Integral_membrane_SYS1-rel"/>
</dbReference>
<evidence type="ECO:0000256" key="9">
    <source>
        <dbReference type="SAM" id="MobiDB-lite"/>
    </source>
</evidence>
<reference evidence="11 12" key="1">
    <citation type="submission" date="2024-10" db="EMBL/GenBank/DDBJ databases">
        <title>Updated reference genomes for cyclostephanoid diatoms.</title>
        <authorList>
            <person name="Roberts W.R."/>
            <person name="Alverson A.J."/>
        </authorList>
    </citation>
    <scope>NUCLEOTIDE SEQUENCE [LARGE SCALE GENOMIC DNA]</scope>
    <source>
        <strain evidence="11 12">AJA010-31</strain>
    </source>
</reference>
<keyword evidence="12" id="KW-1185">Reference proteome</keyword>
<dbReference type="Pfam" id="PF09801">
    <property type="entry name" value="SYS1"/>
    <property type="match status" value="1"/>
</dbReference>
<evidence type="ECO:0000313" key="11">
    <source>
        <dbReference type="EMBL" id="KAL3773609.1"/>
    </source>
</evidence>
<feature type="compositionally biased region" description="Polar residues" evidence="9">
    <location>
        <begin position="67"/>
        <end position="79"/>
    </location>
</feature>
<evidence type="ECO:0000313" key="12">
    <source>
        <dbReference type="Proteomes" id="UP001530400"/>
    </source>
</evidence>
<sequence length="241" mass="26232">TFSGLSAPPCAPPGRPPPAPPPSLATNHKTQVATVSHLPTVQHVILALLLPLWLITMPIQRSNIASTNNSSLTNGGDTRSLSPPPPSSLSPNLNNPTAAQFNPRLILSQIASLQSFHYLILGLVFQINHVLFATSITIDRIFTAKYLDVWTAAGWIDNAAVLFSSIIGSVMLAIVVEKSKKCLDFSVTLFIIHIILCSIYGGFPSTWDWWIIHIMGMIVMVVLGEYLCSKKELSDIPLLEL</sequence>
<feature type="transmembrane region" description="Helical" evidence="10">
    <location>
        <begin position="209"/>
        <end position="228"/>
    </location>
</feature>
<evidence type="ECO:0000256" key="6">
    <source>
        <dbReference type="ARBA" id="ARBA00022989"/>
    </source>
</evidence>
<keyword evidence="3" id="KW-0813">Transport</keyword>
<dbReference type="GO" id="GO:0015031">
    <property type="term" value="P:protein transport"/>
    <property type="evidence" value="ECO:0007669"/>
    <property type="project" value="UniProtKB-KW"/>
</dbReference>
<organism evidence="11 12">
    <name type="scientific">Cyclotella atomus</name>
    <dbReference type="NCBI Taxonomy" id="382360"/>
    <lineage>
        <taxon>Eukaryota</taxon>
        <taxon>Sar</taxon>
        <taxon>Stramenopiles</taxon>
        <taxon>Ochrophyta</taxon>
        <taxon>Bacillariophyta</taxon>
        <taxon>Coscinodiscophyceae</taxon>
        <taxon>Thalassiosirophycidae</taxon>
        <taxon>Stephanodiscales</taxon>
        <taxon>Stephanodiscaceae</taxon>
        <taxon>Cyclotella</taxon>
    </lineage>
</organism>
<feature type="transmembrane region" description="Helical" evidence="10">
    <location>
        <begin position="183"/>
        <end position="203"/>
    </location>
</feature>
<name>A0ABD3ND94_9STRA</name>
<feature type="non-terminal residue" evidence="11">
    <location>
        <position position="1"/>
    </location>
</feature>
<comment type="caution">
    <text evidence="11">The sequence shown here is derived from an EMBL/GenBank/DDBJ whole genome shotgun (WGS) entry which is preliminary data.</text>
</comment>
<dbReference type="PANTHER" id="PTHR12952:SF0">
    <property type="entry name" value="PROTEIN SYS1 HOMOLOG"/>
    <property type="match status" value="1"/>
</dbReference>
<evidence type="ECO:0000256" key="7">
    <source>
        <dbReference type="ARBA" id="ARBA00023034"/>
    </source>
</evidence>
<dbReference type="PANTHER" id="PTHR12952">
    <property type="entry name" value="SYS1"/>
    <property type="match status" value="1"/>
</dbReference>